<reference evidence="2 3" key="1">
    <citation type="submission" date="2017-12" db="EMBL/GenBank/DDBJ databases">
        <title>Chromulinavorax destructans is a abundant pathogen of dominant heterotrophic picoflagllates.</title>
        <authorList>
            <person name="Deeg C.M."/>
            <person name="Zimmer M."/>
            <person name="Suttle C.A."/>
        </authorList>
    </citation>
    <scope>NUCLEOTIDE SEQUENCE [LARGE SCALE GENOMIC DNA]</scope>
    <source>
        <strain evidence="2 3">SeV1</strain>
    </source>
</reference>
<dbReference type="KEGG" id="cdes:C0J27_04105"/>
<dbReference type="AlphaFoldDB" id="A0A345ZC84"/>
<dbReference type="Proteomes" id="UP000254834">
    <property type="component" value="Chromosome"/>
</dbReference>
<keyword evidence="1" id="KW-1133">Transmembrane helix</keyword>
<organism evidence="2 3">
    <name type="scientific">Candidatus Chromulinivorax destructor</name>
    <dbReference type="NCBI Taxonomy" id="2066483"/>
    <lineage>
        <taxon>Bacteria</taxon>
        <taxon>Candidatus Babelota</taxon>
        <taxon>Candidatus Babeliae</taxon>
        <taxon>Candidatus Babeliales</taxon>
        <taxon>Candidatus Chromulinivoraceae</taxon>
        <taxon>Candidatus Chromulinivorax</taxon>
    </lineage>
</organism>
<evidence type="ECO:0000313" key="3">
    <source>
        <dbReference type="Proteomes" id="UP000254834"/>
    </source>
</evidence>
<protein>
    <submittedName>
        <fullName evidence="2">Uncharacterized protein</fullName>
    </submittedName>
</protein>
<evidence type="ECO:0000313" key="2">
    <source>
        <dbReference type="EMBL" id="AXK60901.1"/>
    </source>
</evidence>
<feature type="transmembrane region" description="Helical" evidence="1">
    <location>
        <begin position="59"/>
        <end position="78"/>
    </location>
</feature>
<keyword evidence="1" id="KW-0472">Membrane</keyword>
<accession>A0A345ZC84</accession>
<sequence>MICLARKNQLKKMMKKIFLIKNRKNMHMKCKKITLWMLVCGMICMPVQQIDAGISNNTLKAMIAMGVGAGSFFSYILYQNYSELCKEYFRFQIASQDVVHDENEEEDTEFSRLIDDLTVQFKDENLADDFDIRIIALYIQICPLEECKVFVDVIKYIAHTHAEPIAMKHFTKAALIFQSNFHDANFEYQEQALLDKAYHQAAHAVAVIELMNQDIALYNVSLSLSDGIDNGFIYVPVVDNISHEQHLKFIENSVLYYLAGGIGQQLCNVSPSPRSNRYGDISKYKDRPDYQYIEMVTRMSVQNDFELAQEMATTLLRINLLKAGKMEDENLIVDSQILWNYMVSSYFKVHAVLKKRTDKIEKIAQLLIKQGCVSADEAYAICGKKRPKFYFEKE</sequence>
<dbReference type="Gene3D" id="1.20.58.760">
    <property type="entry name" value="Peptidase M41"/>
    <property type="match status" value="1"/>
</dbReference>
<keyword evidence="3" id="KW-1185">Reference proteome</keyword>
<proteinExistence type="predicted"/>
<evidence type="ECO:0000256" key="1">
    <source>
        <dbReference type="SAM" id="Phobius"/>
    </source>
</evidence>
<dbReference type="GO" id="GO:0004176">
    <property type="term" value="F:ATP-dependent peptidase activity"/>
    <property type="evidence" value="ECO:0007669"/>
    <property type="project" value="InterPro"/>
</dbReference>
<dbReference type="GO" id="GO:0004222">
    <property type="term" value="F:metalloendopeptidase activity"/>
    <property type="evidence" value="ECO:0007669"/>
    <property type="project" value="InterPro"/>
</dbReference>
<name>A0A345ZC84_9BACT</name>
<gene>
    <name evidence="2" type="ORF">C0J27_04105</name>
</gene>
<dbReference type="InterPro" id="IPR037219">
    <property type="entry name" value="Peptidase_M41-like"/>
</dbReference>
<dbReference type="EMBL" id="CP025544">
    <property type="protein sequence ID" value="AXK60901.1"/>
    <property type="molecule type" value="Genomic_DNA"/>
</dbReference>
<dbReference type="GO" id="GO:0005524">
    <property type="term" value="F:ATP binding"/>
    <property type="evidence" value="ECO:0007669"/>
    <property type="project" value="InterPro"/>
</dbReference>
<keyword evidence="1" id="KW-0812">Transmembrane</keyword>
<dbReference type="SUPFAM" id="SSF140990">
    <property type="entry name" value="FtsH protease domain-like"/>
    <property type="match status" value="1"/>
</dbReference>
<dbReference type="GO" id="GO:0006508">
    <property type="term" value="P:proteolysis"/>
    <property type="evidence" value="ECO:0007669"/>
    <property type="project" value="InterPro"/>
</dbReference>